<dbReference type="AlphaFoldDB" id="A0A9X2HI78"/>
<gene>
    <name evidence="1" type="ORF">M9978_08140</name>
</gene>
<keyword evidence="2" id="KW-1185">Reference proteome</keyword>
<reference evidence="1" key="1">
    <citation type="submission" date="2022-05" db="EMBL/GenBank/DDBJ databases">
        <title>Sphingomonas sp. strain MG17 Genome sequencing and assembly.</title>
        <authorList>
            <person name="Kim I."/>
        </authorList>
    </citation>
    <scope>NUCLEOTIDE SEQUENCE</scope>
    <source>
        <strain evidence="1">MG17</strain>
    </source>
</reference>
<dbReference type="EMBL" id="JAMLDX010000005">
    <property type="protein sequence ID" value="MCP3730397.1"/>
    <property type="molecule type" value="Genomic_DNA"/>
</dbReference>
<sequence>MAQLQRRALTPTRIWLSPELETAFRAEIGRDVVNVPENARRWRGVPISLTFAPSDEPRIVAQDGSAWRLDIVHRERG</sequence>
<comment type="caution">
    <text evidence="1">The sequence shown here is derived from an EMBL/GenBank/DDBJ whole genome shotgun (WGS) entry which is preliminary data.</text>
</comment>
<organism evidence="1 2">
    <name type="scientific">Sphingomonas tagetis</name>
    <dbReference type="NCBI Taxonomy" id="2949092"/>
    <lineage>
        <taxon>Bacteria</taxon>
        <taxon>Pseudomonadati</taxon>
        <taxon>Pseudomonadota</taxon>
        <taxon>Alphaproteobacteria</taxon>
        <taxon>Sphingomonadales</taxon>
        <taxon>Sphingomonadaceae</taxon>
        <taxon>Sphingomonas</taxon>
    </lineage>
</organism>
<name>A0A9X2HI78_9SPHN</name>
<evidence type="ECO:0000313" key="2">
    <source>
        <dbReference type="Proteomes" id="UP001139451"/>
    </source>
</evidence>
<evidence type="ECO:0000313" key="1">
    <source>
        <dbReference type="EMBL" id="MCP3730397.1"/>
    </source>
</evidence>
<accession>A0A9X2HI78</accession>
<proteinExistence type="predicted"/>
<dbReference type="Proteomes" id="UP001139451">
    <property type="component" value="Unassembled WGS sequence"/>
</dbReference>
<protein>
    <submittedName>
        <fullName evidence="1">Uncharacterized protein</fullName>
    </submittedName>
</protein>